<dbReference type="Pfam" id="PF01740">
    <property type="entry name" value="STAS"/>
    <property type="match status" value="1"/>
</dbReference>
<reference evidence="6" key="1">
    <citation type="submission" date="2021-04" db="EMBL/GenBank/DDBJ databases">
        <title>Dactylosporangium aurantiacum NRRL B-8018 full assembly.</title>
        <authorList>
            <person name="Hartkoorn R.C."/>
            <person name="Beaudoing E."/>
            <person name="Hot D."/>
        </authorList>
    </citation>
    <scope>NUCLEOTIDE SEQUENCE</scope>
    <source>
        <strain evidence="6">NRRL B-8018</strain>
    </source>
</reference>
<evidence type="ECO:0000256" key="2">
    <source>
        <dbReference type="ARBA" id="ARBA00023082"/>
    </source>
</evidence>
<dbReference type="GO" id="GO:0006352">
    <property type="term" value="P:DNA-templated transcription initiation"/>
    <property type="evidence" value="ECO:0007669"/>
    <property type="project" value="InterPro"/>
</dbReference>
<dbReference type="InterPro" id="IPR014284">
    <property type="entry name" value="RNA_pol_sigma-70_dom"/>
</dbReference>
<dbReference type="Gene3D" id="3.30.750.24">
    <property type="entry name" value="STAS domain"/>
    <property type="match status" value="1"/>
</dbReference>
<evidence type="ECO:0000256" key="4">
    <source>
        <dbReference type="ARBA" id="ARBA00023163"/>
    </source>
</evidence>
<gene>
    <name evidence="6" type="ORF">Daura_18785</name>
</gene>
<evidence type="ECO:0000259" key="5">
    <source>
        <dbReference type="PROSITE" id="PS50801"/>
    </source>
</evidence>
<keyword evidence="2" id="KW-0731">Sigma factor</keyword>
<evidence type="ECO:0000313" key="6">
    <source>
        <dbReference type="EMBL" id="UWZ58032.1"/>
    </source>
</evidence>
<organism evidence="6 7">
    <name type="scientific">Dactylosporangium aurantiacum</name>
    <dbReference type="NCBI Taxonomy" id="35754"/>
    <lineage>
        <taxon>Bacteria</taxon>
        <taxon>Bacillati</taxon>
        <taxon>Actinomycetota</taxon>
        <taxon>Actinomycetes</taxon>
        <taxon>Micromonosporales</taxon>
        <taxon>Micromonosporaceae</taxon>
        <taxon>Dactylosporangium</taxon>
    </lineage>
</organism>
<dbReference type="InterPro" id="IPR036388">
    <property type="entry name" value="WH-like_DNA-bd_sf"/>
</dbReference>
<dbReference type="Gene3D" id="1.20.120.1810">
    <property type="match status" value="1"/>
</dbReference>
<dbReference type="InterPro" id="IPR002645">
    <property type="entry name" value="STAS_dom"/>
</dbReference>
<dbReference type="NCBIfam" id="TIGR02980">
    <property type="entry name" value="SigBFG"/>
    <property type="match status" value="1"/>
</dbReference>
<dbReference type="OrthoDB" id="9804285at2"/>
<dbReference type="AlphaFoldDB" id="A0A9Q9MQY8"/>
<dbReference type="SUPFAM" id="SSF52091">
    <property type="entry name" value="SpoIIaa-like"/>
    <property type="match status" value="1"/>
</dbReference>
<dbReference type="Gene3D" id="1.10.10.10">
    <property type="entry name" value="Winged helix-like DNA-binding domain superfamily/Winged helix DNA-binding domain"/>
    <property type="match status" value="2"/>
</dbReference>
<dbReference type="InterPro" id="IPR007627">
    <property type="entry name" value="RNA_pol_sigma70_r2"/>
</dbReference>
<dbReference type="Pfam" id="PF04545">
    <property type="entry name" value="Sigma70_r4"/>
    <property type="match status" value="1"/>
</dbReference>
<dbReference type="Pfam" id="PF04542">
    <property type="entry name" value="Sigma70_r2"/>
    <property type="match status" value="1"/>
</dbReference>
<evidence type="ECO:0000256" key="3">
    <source>
        <dbReference type="ARBA" id="ARBA00023125"/>
    </source>
</evidence>
<dbReference type="GO" id="GO:0003677">
    <property type="term" value="F:DNA binding"/>
    <property type="evidence" value="ECO:0007669"/>
    <property type="project" value="UniProtKB-KW"/>
</dbReference>
<feature type="domain" description="STAS" evidence="5">
    <location>
        <begin position="15"/>
        <end position="100"/>
    </location>
</feature>
<name>A0A9Q9MQY8_9ACTN</name>
<sequence>MDLTITRVEHGRRDLLRIGGVIDLATAPYLRHVVFGLFDRGRCDIVLDAADVRLIDGAAQRVLLYLHHRAEEHGGELRLTNVRGAALAALEITGVAKTLGVYDEIVLDGDAGSDAESFDLDGIRLTGRHWPLDVGADLARLHQEPLEPADRRRLRDKIVNACLPAARRIARRYTRTSEQTADIEQVACIGLLKAVDGFDPARGAEFVPYATSTITGEIKRHFRDRVWSVRVPRSLQQRWLEVNRVRDELLSGLGRSPSAEDIAERVGLSREEVLEAFALNSSFRPVSLHLPSGGSDEQTLLDQLGGDDPQLSFVEYRESLRVLLAQLPQRTQRVLALRFHGGLSQHEIAAQIGMSQMHVSRILRQTLDMLRRRLEEVPS</sequence>
<dbReference type="RefSeq" id="WP_052386914.1">
    <property type="nucleotide sequence ID" value="NZ_CP073767.1"/>
</dbReference>
<dbReference type="CDD" id="cd07043">
    <property type="entry name" value="STAS_anti-anti-sigma_factors"/>
    <property type="match status" value="1"/>
</dbReference>
<dbReference type="CDD" id="cd06171">
    <property type="entry name" value="Sigma70_r4"/>
    <property type="match status" value="1"/>
</dbReference>
<dbReference type="InterPro" id="IPR013325">
    <property type="entry name" value="RNA_pol_sigma_r2"/>
</dbReference>
<dbReference type="InterPro" id="IPR013324">
    <property type="entry name" value="RNA_pol_sigma_r3/r4-like"/>
</dbReference>
<protein>
    <submittedName>
        <fullName evidence="6">SigB/SigF/SigG family RNA polymerase sigma factor</fullName>
    </submittedName>
</protein>
<accession>A0A9Q9MQY8</accession>
<dbReference type="NCBIfam" id="TIGR02937">
    <property type="entry name" value="sigma70-ECF"/>
    <property type="match status" value="1"/>
</dbReference>
<keyword evidence="1" id="KW-0805">Transcription regulation</keyword>
<evidence type="ECO:0000313" key="7">
    <source>
        <dbReference type="Proteomes" id="UP001058003"/>
    </source>
</evidence>
<keyword evidence="4" id="KW-0804">Transcription</keyword>
<dbReference type="PROSITE" id="PS50801">
    <property type="entry name" value="STAS"/>
    <property type="match status" value="1"/>
</dbReference>
<dbReference type="InterPro" id="IPR007630">
    <property type="entry name" value="RNA_pol_sigma70_r4"/>
</dbReference>
<dbReference type="InterPro" id="IPR007624">
    <property type="entry name" value="RNA_pol_sigma70_r3"/>
</dbReference>
<keyword evidence="7" id="KW-1185">Reference proteome</keyword>
<keyword evidence="3" id="KW-0238">DNA-binding</keyword>
<dbReference type="PANTHER" id="PTHR30385">
    <property type="entry name" value="SIGMA FACTOR F FLAGELLAR"/>
    <property type="match status" value="1"/>
</dbReference>
<dbReference type="EMBL" id="CP073767">
    <property type="protein sequence ID" value="UWZ58032.1"/>
    <property type="molecule type" value="Genomic_DNA"/>
</dbReference>
<dbReference type="KEGG" id="daur:Daura_18785"/>
<dbReference type="Pfam" id="PF04539">
    <property type="entry name" value="Sigma70_r3"/>
    <property type="match status" value="1"/>
</dbReference>
<dbReference type="Proteomes" id="UP001058003">
    <property type="component" value="Chromosome"/>
</dbReference>
<evidence type="ECO:0000256" key="1">
    <source>
        <dbReference type="ARBA" id="ARBA00023015"/>
    </source>
</evidence>
<dbReference type="SUPFAM" id="SSF88946">
    <property type="entry name" value="Sigma2 domain of RNA polymerase sigma factors"/>
    <property type="match status" value="1"/>
</dbReference>
<proteinExistence type="predicted"/>
<dbReference type="PANTHER" id="PTHR30385:SF4">
    <property type="entry name" value="RNA POLYMERASE SIGMA-E FACTOR"/>
    <property type="match status" value="1"/>
</dbReference>
<dbReference type="InterPro" id="IPR014322">
    <property type="entry name" value="RNA_pol_sigma-B/F/G"/>
</dbReference>
<dbReference type="SUPFAM" id="SSF88659">
    <property type="entry name" value="Sigma3 and sigma4 domains of RNA polymerase sigma factors"/>
    <property type="match status" value="2"/>
</dbReference>
<dbReference type="GO" id="GO:0016987">
    <property type="term" value="F:sigma factor activity"/>
    <property type="evidence" value="ECO:0007669"/>
    <property type="project" value="UniProtKB-KW"/>
</dbReference>
<dbReference type="InterPro" id="IPR036513">
    <property type="entry name" value="STAS_dom_sf"/>
</dbReference>